<reference evidence="1" key="1">
    <citation type="submission" date="2012-03" db="EMBL/GenBank/DDBJ databases">
        <title>Functional metagenomics reveals considerable lignocellulase gene clusters in the gut microbiome of a wood-feeding higher termite.</title>
        <authorList>
            <person name="Liu N."/>
        </authorList>
    </citation>
    <scope>NUCLEOTIDE SEQUENCE</scope>
</reference>
<protein>
    <submittedName>
        <fullName evidence="1">Uncharacterized protein</fullName>
    </submittedName>
</protein>
<evidence type="ECO:0000313" key="1">
    <source>
        <dbReference type="EMBL" id="AGS51920.1"/>
    </source>
</evidence>
<proteinExistence type="predicted"/>
<sequence>MNAADRIITQITAIGAKNFILTAKPREKSIEENKASDKAQWAAVIINVRTVSGFGGRILVHSTRKDRNLAPVAIRKIMIKLKLKLSTSLAKFLTLLD</sequence>
<dbReference type="EMBL" id="JQ844177">
    <property type="protein sequence ID" value="AGS51920.1"/>
    <property type="molecule type" value="Genomic_DNA"/>
</dbReference>
<accession>A0A806KK45</accession>
<name>A0A806KK45_9BACT</name>
<dbReference type="AlphaFoldDB" id="A0A806KK45"/>
<organism evidence="1">
    <name type="scientific">uncultured bacterium contig00002</name>
    <dbReference type="NCBI Taxonomy" id="1181494"/>
    <lineage>
        <taxon>Bacteria</taxon>
        <taxon>environmental samples</taxon>
    </lineage>
</organism>